<name>A0ABP3CWB6_9PSEU</name>
<reference evidence="4" key="1">
    <citation type="journal article" date="2019" name="Int. J. Syst. Evol. Microbiol.">
        <title>The Global Catalogue of Microorganisms (GCM) 10K type strain sequencing project: providing services to taxonomists for standard genome sequencing and annotation.</title>
        <authorList>
            <consortium name="The Broad Institute Genomics Platform"/>
            <consortium name="The Broad Institute Genome Sequencing Center for Infectious Disease"/>
            <person name="Wu L."/>
            <person name="Ma J."/>
        </authorList>
    </citation>
    <scope>NUCLEOTIDE SEQUENCE [LARGE SCALE GENOMIC DNA]</scope>
    <source>
        <strain evidence="4">JCM 3380</strain>
    </source>
</reference>
<keyword evidence="2" id="KW-0472">Membrane</keyword>
<organism evidence="3 4">
    <name type="scientific">Saccharothrix mutabilis subsp. mutabilis</name>
    <dbReference type="NCBI Taxonomy" id="66855"/>
    <lineage>
        <taxon>Bacteria</taxon>
        <taxon>Bacillati</taxon>
        <taxon>Actinomycetota</taxon>
        <taxon>Actinomycetes</taxon>
        <taxon>Pseudonocardiales</taxon>
        <taxon>Pseudonocardiaceae</taxon>
        <taxon>Saccharothrix</taxon>
    </lineage>
</organism>
<protein>
    <submittedName>
        <fullName evidence="3">Uncharacterized protein</fullName>
    </submittedName>
</protein>
<gene>
    <name evidence="3" type="ORF">GCM10010492_13350</name>
</gene>
<keyword evidence="2" id="KW-1133">Transmembrane helix</keyword>
<keyword evidence="2" id="KW-0812">Transmembrane</keyword>
<feature type="transmembrane region" description="Helical" evidence="2">
    <location>
        <begin position="222"/>
        <end position="248"/>
    </location>
</feature>
<dbReference type="RefSeq" id="WP_343932729.1">
    <property type="nucleotide sequence ID" value="NZ_BAAABU010000002.1"/>
</dbReference>
<evidence type="ECO:0000313" key="3">
    <source>
        <dbReference type="EMBL" id="GAA0216846.1"/>
    </source>
</evidence>
<evidence type="ECO:0000313" key="4">
    <source>
        <dbReference type="Proteomes" id="UP001500416"/>
    </source>
</evidence>
<dbReference type="Proteomes" id="UP001500416">
    <property type="component" value="Unassembled WGS sequence"/>
</dbReference>
<sequence length="373" mass="40245">MSVLSTWLRARTPVGPELPRPVVEPRTPAALLITQAEAQGAADARRHVRDGWSFGGPDDGPSEAFDPEYVKGLRRLCDAAVHSALERHALARERTAHLRARADEANRSMVAARSQMDRLATDAARRVTAGETPAEDVADDDPVWEGETVALPPVWRLVILLGLVVAQVPVHYLVFRHFLAGRVEAGAIWAVCGSMAVFLVAAPHVAALLVRARQATGTERRLTAVVLVTGVFWALVVGVLGVLCGGVLELSRERLAPLNLTSTTLVLMFVGGLVVAGAMAFMLGLSRRHPFQEAYARHRRRRDRAEAARRALVDRLNPEHVEDGGPEALVQAVRAAYAAAEEAYFAALTQAVGDPAFTEAVQHRRGLRPAGAP</sequence>
<evidence type="ECO:0000256" key="1">
    <source>
        <dbReference type="SAM" id="MobiDB-lite"/>
    </source>
</evidence>
<keyword evidence="4" id="KW-1185">Reference proteome</keyword>
<evidence type="ECO:0000256" key="2">
    <source>
        <dbReference type="SAM" id="Phobius"/>
    </source>
</evidence>
<comment type="caution">
    <text evidence="3">The sequence shown here is derived from an EMBL/GenBank/DDBJ whole genome shotgun (WGS) entry which is preliminary data.</text>
</comment>
<feature type="transmembrane region" description="Helical" evidence="2">
    <location>
        <begin position="260"/>
        <end position="285"/>
    </location>
</feature>
<feature type="transmembrane region" description="Helical" evidence="2">
    <location>
        <begin position="187"/>
        <end position="210"/>
    </location>
</feature>
<dbReference type="EMBL" id="BAAABU010000002">
    <property type="protein sequence ID" value="GAA0216846.1"/>
    <property type="molecule type" value="Genomic_DNA"/>
</dbReference>
<proteinExistence type="predicted"/>
<feature type="region of interest" description="Disordered" evidence="1">
    <location>
        <begin position="42"/>
        <end position="63"/>
    </location>
</feature>
<accession>A0ABP3CWB6</accession>